<feature type="domain" description="N-acetyltransferase" evidence="1">
    <location>
        <begin position="1"/>
        <end position="150"/>
    </location>
</feature>
<accession>A0ABY4RMN7</accession>
<proteinExistence type="predicted"/>
<dbReference type="InterPro" id="IPR000182">
    <property type="entry name" value="GNAT_dom"/>
</dbReference>
<reference evidence="2" key="1">
    <citation type="submission" date="2018-02" db="EMBL/GenBank/DDBJ databases">
        <authorList>
            <person name="Kim S.-K."/>
            <person name="Jung H.-I."/>
            <person name="Lee S.-W."/>
        </authorList>
    </citation>
    <scope>NUCLEOTIDE SEQUENCE</scope>
    <source>
        <strain evidence="2">SK3146</strain>
    </source>
</reference>
<dbReference type="InterPro" id="IPR016181">
    <property type="entry name" value="Acyl_CoA_acyltransferase"/>
</dbReference>
<evidence type="ECO:0000313" key="2">
    <source>
        <dbReference type="EMBL" id="UQZ83445.1"/>
    </source>
</evidence>
<organism evidence="2 3">
    <name type="scientific">Paenibacillus konkukensis</name>
    <dbReference type="NCBI Taxonomy" id="2020716"/>
    <lineage>
        <taxon>Bacteria</taxon>
        <taxon>Bacillati</taxon>
        <taxon>Bacillota</taxon>
        <taxon>Bacilli</taxon>
        <taxon>Bacillales</taxon>
        <taxon>Paenibacillaceae</taxon>
        <taxon>Paenibacillus</taxon>
    </lineage>
</organism>
<dbReference type="Pfam" id="PF13527">
    <property type="entry name" value="Acetyltransf_9"/>
    <property type="match status" value="1"/>
</dbReference>
<name>A0ABY4RMN7_9BACL</name>
<dbReference type="SUPFAM" id="SSF55729">
    <property type="entry name" value="Acyl-CoA N-acyltransferases (Nat)"/>
    <property type="match status" value="1"/>
</dbReference>
<dbReference type="Gene3D" id="3.40.630.30">
    <property type="match status" value="1"/>
</dbReference>
<sequence>MEFRLVRNEELQQAVHLADSIFRDAEQSSMGTAFPLIFSPGQSHSYGAFADGKLVSFMGFVPFVLRVGAARLNVFSVGSVCTDPDYRGQGTAGRLLELCKRHADQAGASLIFVSGDRSLYTRAHCYHFGRTERFTLDAAGAARLRARTAAHSGREIRPYAPQDAFALHAAADAREVAFAHSVTELQRLLGAQAHASCAKLAHEALVAAPAGGGVDSFAVIEAPGRYHSKRHPAAVEWGGPAEAVAALLADAVERFNLAELTVAVGWHERELALLLREAGVPSAPAANSGTVFVVSAARLLEQAAPYLRAAGGIIPAVGEQQEDGCTVAAEGGGSVRLSAGELVSLLFDPSSEQAASLPGWTAIPLPSLSGLSYT</sequence>
<dbReference type="PROSITE" id="PS51186">
    <property type="entry name" value="GNAT"/>
    <property type="match status" value="1"/>
</dbReference>
<gene>
    <name evidence="2" type="ORF">SK3146_02632</name>
</gene>
<reference evidence="2" key="2">
    <citation type="journal article" date="2021" name="J Anim Sci Technol">
        <title>Complete genome sequence of Paenibacillus konkukensis sp. nov. SK3146 as a potential probiotic strain.</title>
        <authorList>
            <person name="Jung H.I."/>
            <person name="Park S."/>
            <person name="Niu K.M."/>
            <person name="Lee S.W."/>
            <person name="Kothari D."/>
            <person name="Yi K.J."/>
            <person name="Kim S.K."/>
        </authorList>
    </citation>
    <scope>NUCLEOTIDE SEQUENCE</scope>
    <source>
        <strain evidence="2">SK3146</strain>
    </source>
</reference>
<evidence type="ECO:0000259" key="1">
    <source>
        <dbReference type="PROSITE" id="PS51186"/>
    </source>
</evidence>
<dbReference type="CDD" id="cd04301">
    <property type="entry name" value="NAT_SF"/>
    <property type="match status" value="1"/>
</dbReference>
<dbReference type="Proteomes" id="UP001057134">
    <property type="component" value="Chromosome"/>
</dbReference>
<dbReference type="RefSeq" id="WP_249865460.1">
    <property type="nucleotide sequence ID" value="NZ_CP027059.1"/>
</dbReference>
<protein>
    <recommendedName>
        <fullName evidence="1">N-acetyltransferase domain-containing protein</fullName>
    </recommendedName>
</protein>
<dbReference type="EMBL" id="CP027059">
    <property type="protein sequence ID" value="UQZ83445.1"/>
    <property type="molecule type" value="Genomic_DNA"/>
</dbReference>
<evidence type="ECO:0000313" key="3">
    <source>
        <dbReference type="Proteomes" id="UP001057134"/>
    </source>
</evidence>
<keyword evidence="3" id="KW-1185">Reference proteome</keyword>